<dbReference type="EMBL" id="CABVJE010000004">
    <property type="protein sequence ID" value="VVP85055.1"/>
    <property type="molecule type" value="Genomic_DNA"/>
</dbReference>
<dbReference type="Pfam" id="PF01409">
    <property type="entry name" value="tRNA-synt_2d"/>
    <property type="match status" value="1"/>
</dbReference>
<dbReference type="SUPFAM" id="SSF54991">
    <property type="entry name" value="Anticodon-binding domain of PheRS"/>
    <property type="match status" value="1"/>
</dbReference>
<proteinExistence type="inferred from homology"/>
<name>A0A5E7SGC6_PSEFL</name>
<keyword evidence="3" id="KW-0547">Nucleotide-binding</keyword>
<keyword evidence="5" id="KW-0648">Protein biosynthesis</keyword>
<keyword evidence="2 8" id="KW-0436">Ligase</keyword>
<dbReference type="Gene3D" id="3.30.930.10">
    <property type="entry name" value="Bira Bifunctional Protein, Domain 2"/>
    <property type="match status" value="1"/>
</dbReference>
<evidence type="ECO:0000259" key="7">
    <source>
        <dbReference type="PROSITE" id="PS51447"/>
    </source>
</evidence>
<sequence length="400" mass="44559">MGFFLRGAYIQLLIRGCVVQESKKYLTETSVHQALLMADLTEPAAPDHAIRLLLKEVLQGLTDKGWPQAQVQTGPRIVSAEENYGLLGYDPSEITLGSAHTRWVDEWSLLRTQTTSQIPSALQRAAKLRQPGQSILLAAPGITFRRDSRDRWHCAQPHQMDIWVLGDPELSTHEHLLCLVGDILKSAVPDMPWIFSDSPHHYTEGGIEVNLLNDGVPVEVLECGRIAKSLLERLKIDPLRHGGLALGMGLDRLTMLRKGIPDIRLLRDQNERVQAQMHDLNPWRAVSRLPSITRDISLAVTPGLSEEVLTERMLQAAGDCSDWIEEMQIKGRWAFTELPLQAIDRLGLLPGQENVLLRVVLRDCSRSITTAEANALYSNIQVALHEGAPGAGYRMDSPNI</sequence>
<gene>
    <name evidence="8" type="primary">pheS_1</name>
    <name evidence="8" type="ORF">PS938_01038</name>
</gene>
<dbReference type="GO" id="GO:0005524">
    <property type="term" value="F:ATP binding"/>
    <property type="evidence" value="ECO:0007669"/>
    <property type="project" value="UniProtKB-KW"/>
</dbReference>
<evidence type="ECO:0000256" key="6">
    <source>
        <dbReference type="ARBA" id="ARBA00023146"/>
    </source>
</evidence>
<evidence type="ECO:0000256" key="5">
    <source>
        <dbReference type="ARBA" id="ARBA00022917"/>
    </source>
</evidence>
<protein>
    <submittedName>
        <fullName evidence="8">Phenylalanine--tRNA ligase alpha subunit</fullName>
        <ecNumber evidence="8">6.1.1.20</ecNumber>
    </submittedName>
</protein>
<dbReference type="SUPFAM" id="SSF55681">
    <property type="entry name" value="Class II aaRS and biotin synthetases"/>
    <property type="match status" value="1"/>
</dbReference>
<dbReference type="SMART" id="SM00896">
    <property type="entry name" value="FDX-ACB"/>
    <property type="match status" value="1"/>
</dbReference>
<reference evidence="8 9" key="1">
    <citation type="submission" date="2019-09" db="EMBL/GenBank/DDBJ databases">
        <authorList>
            <person name="Chandra G."/>
            <person name="Truman W A."/>
        </authorList>
    </citation>
    <scope>NUCLEOTIDE SEQUENCE [LARGE SCALE GENOMIC DNA]</scope>
    <source>
        <strain evidence="8">PS938</strain>
    </source>
</reference>
<comment type="similarity">
    <text evidence="1">Belongs to the class-II aminoacyl-tRNA synthetase family.</text>
</comment>
<dbReference type="InterPro" id="IPR005121">
    <property type="entry name" value="Fdx_antiC-bd"/>
</dbReference>
<dbReference type="InterPro" id="IPR036690">
    <property type="entry name" value="Fdx_antiC-bd_sf"/>
</dbReference>
<dbReference type="InterPro" id="IPR002319">
    <property type="entry name" value="Phenylalanyl-tRNA_Synthase"/>
</dbReference>
<dbReference type="Proteomes" id="UP000327191">
    <property type="component" value="Unassembled WGS sequence"/>
</dbReference>
<evidence type="ECO:0000256" key="2">
    <source>
        <dbReference type="ARBA" id="ARBA00022598"/>
    </source>
</evidence>
<dbReference type="Gene3D" id="3.30.70.380">
    <property type="entry name" value="Ferrodoxin-fold anticodon-binding domain"/>
    <property type="match status" value="1"/>
</dbReference>
<evidence type="ECO:0000256" key="4">
    <source>
        <dbReference type="ARBA" id="ARBA00022840"/>
    </source>
</evidence>
<keyword evidence="4" id="KW-0067">ATP-binding</keyword>
<dbReference type="AlphaFoldDB" id="A0A5E7SGC6"/>
<keyword evidence="6" id="KW-0030">Aminoacyl-tRNA synthetase</keyword>
<feature type="domain" description="FDX-ACB" evidence="7">
    <location>
        <begin position="287"/>
        <end position="394"/>
    </location>
</feature>
<organism evidence="8 9">
    <name type="scientific">Pseudomonas fluorescens</name>
    <dbReference type="NCBI Taxonomy" id="294"/>
    <lineage>
        <taxon>Bacteria</taxon>
        <taxon>Pseudomonadati</taxon>
        <taxon>Pseudomonadota</taxon>
        <taxon>Gammaproteobacteria</taxon>
        <taxon>Pseudomonadales</taxon>
        <taxon>Pseudomonadaceae</taxon>
        <taxon>Pseudomonas</taxon>
    </lineage>
</organism>
<dbReference type="GO" id="GO:0000049">
    <property type="term" value="F:tRNA binding"/>
    <property type="evidence" value="ECO:0007669"/>
    <property type="project" value="InterPro"/>
</dbReference>
<dbReference type="GO" id="GO:0006412">
    <property type="term" value="P:translation"/>
    <property type="evidence" value="ECO:0007669"/>
    <property type="project" value="UniProtKB-KW"/>
</dbReference>
<dbReference type="GO" id="GO:0043039">
    <property type="term" value="P:tRNA aminoacylation"/>
    <property type="evidence" value="ECO:0007669"/>
    <property type="project" value="InterPro"/>
</dbReference>
<dbReference type="EC" id="6.1.1.20" evidence="8"/>
<accession>A0A5E7SGC6</accession>
<evidence type="ECO:0000313" key="8">
    <source>
        <dbReference type="EMBL" id="VVP85055.1"/>
    </source>
</evidence>
<evidence type="ECO:0000256" key="1">
    <source>
        <dbReference type="ARBA" id="ARBA00008226"/>
    </source>
</evidence>
<dbReference type="GO" id="GO:0004826">
    <property type="term" value="F:phenylalanine-tRNA ligase activity"/>
    <property type="evidence" value="ECO:0007669"/>
    <property type="project" value="UniProtKB-EC"/>
</dbReference>
<dbReference type="InterPro" id="IPR045864">
    <property type="entry name" value="aa-tRNA-synth_II/BPL/LPL"/>
</dbReference>
<evidence type="ECO:0000313" key="9">
    <source>
        <dbReference type="Proteomes" id="UP000327191"/>
    </source>
</evidence>
<evidence type="ECO:0000256" key="3">
    <source>
        <dbReference type="ARBA" id="ARBA00022741"/>
    </source>
</evidence>
<dbReference type="PROSITE" id="PS51447">
    <property type="entry name" value="FDX_ACB"/>
    <property type="match status" value="1"/>
</dbReference>